<keyword evidence="6 7" id="KW-0472">Membrane</keyword>
<evidence type="ECO:0000256" key="8">
    <source>
        <dbReference type="SAM" id="MobiDB-lite"/>
    </source>
</evidence>
<evidence type="ECO:0000259" key="9">
    <source>
        <dbReference type="PROSITE" id="PS50928"/>
    </source>
</evidence>
<feature type="transmembrane region" description="Helical" evidence="7">
    <location>
        <begin position="144"/>
        <end position="164"/>
    </location>
</feature>
<dbReference type="Pfam" id="PF00528">
    <property type="entry name" value="BPD_transp_1"/>
    <property type="match status" value="1"/>
</dbReference>
<feature type="transmembrane region" description="Helical" evidence="7">
    <location>
        <begin position="288"/>
        <end position="313"/>
    </location>
</feature>
<dbReference type="GO" id="GO:0005886">
    <property type="term" value="C:plasma membrane"/>
    <property type="evidence" value="ECO:0007669"/>
    <property type="project" value="UniProtKB-SubCell"/>
</dbReference>
<evidence type="ECO:0000256" key="1">
    <source>
        <dbReference type="ARBA" id="ARBA00004651"/>
    </source>
</evidence>
<dbReference type="CDD" id="cd06261">
    <property type="entry name" value="TM_PBP2"/>
    <property type="match status" value="1"/>
</dbReference>
<evidence type="ECO:0000256" key="5">
    <source>
        <dbReference type="ARBA" id="ARBA00022989"/>
    </source>
</evidence>
<feature type="region of interest" description="Disordered" evidence="8">
    <location>
        <begin position="1"/>
        <end position="41"/>
    </location>
</feature>
<keyword evidence="3" id="KW-1003">Cell membrane</keyword>
<feature type="transmembrane region" description="Helical" evidence="7">
    <location>
        <begin position="111"/>
        <end position="132"/>
    </location>
</feature>
<dbReference type="PANTHER" id="PTHR43005">
    <property type="entry name" value="BLR7065 PROTEIN"/>
    <property type="match status" value="1"/>
</dbReference>
<accession>A0A4R5DFD7</accession>
<name>A0A4R5DFD7_9ACTN</name>
<dbReference type="PROSITE" id="PS50928">
    <property type="entry name" value="ABC_TM1"/>
    <property type="match status" value="1"/>
</dbReference>
<evidence type="ECO:0000313" key="10">
    <source>
        <dbReference type="EMBL" id="TDE10670.1"/>
    </source>
</evidence>
<protein>
    <submittedName>
        <fullName evidence="10">Sugar ABC transporter permease</fullName>
    </submittedName>
</protein>
<comment type="similarity">
    <text evidence="7">Belongs to the binding-protein-dependent transport system permease family.</text>
</comment>
<dbReference type="GO" id="GO:0055085">
    <property type="term" value="P:transmembrane transport"/>
    <property type="evidence" value="ECO:0007669"/>
    <property type="project" value="InterPro"/>
</dbReference>
<feature type="transmembrane region" description="Helical" evidence="7">
    <location>
        <begin position="184"/>
        <end position="210"/>
    </location>
</feature>
<dbReference type="AlphaFoldDB" id="A0A4R5DFD7"/>
<dbReference type="SUPFAM" id="SSF161098">
    <property type="entry name" value="MetI-like"/>
    <property type="match status" value="1"/>
</dbReference>
<dbReference type="InParanoid" id="A0A4R5DFD7"/>
<keyword evidence="11" id="KW-1185">Reference proteome</keyword>
<evidence type="ECO:0000256" key="2">
    <source>
        <dbReference type="ARBA" id="ARBA00022448"/>
    </source>
</evidence>
<proteinExistence type="inferred from homology"/>
<gene>
    <name evidence="10" type="ORF">E1269_11390</name>
</gene>
<keyword evidence="4 7" id="KW-0812">Transmembrane</keyword>
<dbReference type="PANTHER" id="PTHR43005:SF1">
    <property type="entry name" value="SPERMIDINE_PUTRESCINE TRANSPORT SYSTEM PERMEASE PROTEIN"/>
    <property type="match status" value="1"/>
</dbReference>
<evidence type="ECO:0000256" key="6">
    <source>
        <dbReference type="ARBA" id="ARBA00023136"/>
    </source>
</evidence>
<reference evidence="10 11" key="1">
    <citation type="submission" date="2019-03" db="EMBL/GenBank/DDBJ databases">
        <title>Draft genome sequences of novel Actinobacteria.</title>
        <authorList>
            <person name="Sahin N."/>
            <person name="Ay H."/>
            <person name="Saygin H."/>
        </authorList>
    </citation>
    <scope>NUCLEOTIDE SEQUENCE [LARGE SCALE GENOMIC DNA]</scope>
    <source>
        <strain evidence="10 11">5K138</strain>
    </source>
</reference>
<dbReference type="InterPro" id="IPR035906">
    <property type="entry name" value="MetI-like_sf"/>
</dbReference>
<feature type="transmembrane region" description="Helical" evidence="7">
    <location>
        <begin position="49"/>
        <end position="71"/>
    </location>
</feature>
<dbReference type="InterPro" id="IPR000515">
    <property type="entry name" value="MetI-like"/>
</dbReference>
<dbReference type="Gene3D" id="1.10.3720.10">
    <property type="entry name" value="MetI-like"/>
    <property type="match status" value="1"/>
</dbReference>
<feature type="transmembrane region" description="Helical" evidence="7">
    <location>
        <begin position="244"/>
        <end position="268"/>
    </location>
</feature>
<dbReference type="EMBL" id="SMKZ01000013">
    <property type="protein sequence ID" value="TDE10670.1"/>
    <property type="molecule type" value="Genomic_DNA"/>
</dbReference>
<evidence type="ECO:0000256" key="3">
    <source>
        <dbReference type="ARBA" id="ARBA00022475"/>
    </source>
</evidence>
<evidence type="ECO:0000313" key="11">
    <source>
        <dbReference type="Proteomes" id="UP000294739"/>
    </source>
</evidence>
<sequence length="320" mass="34637">MGGARGAPVPQRTAVGQTPDAPDPRDDQRRPSASRPAAQRRWRSSSAPLSIGLTAPVLVLVALVSVVPIVYATRLSLFETQFMNIGEFIGLDNFRQALGTSAARADILRTLVYVSVSLVVAVPLGLALALMLNLPFRFRAAFRAVIFLPWVVSQTVAALLWKWLLNPDYGPLPLGSFDPFADSVMAMGALILANVWISYPLAAMLFLAALQTVPGELLEAAEVDGAGKLRRLVSVILPTIKSTVLIVTIMLTLFFFNMVTLVYTLTAGGPHSATQTLSLQAFRESFQFFHLGLGAAYSIVLFGFNILFGAAYVRVLRSEK</sequence>
<dbReference type="OrthoDB" id="34224at2"/>
<feature type="domain" description="ABC transmembrane type-1" evidence="9">
    <location>
        <begin position="107"/>
        <end position="312"/>
    </location>
</feature>
<keyword evidence="2 7" id="KW-0813">Transport</keyword>
<dbReference type="Proteomes" id="UP000294739">
    <property type="component" value="Unassembled WGS sequence"/>
</dbReference>
<evidence type="ECO:0000256" key="7">
    <source>
        <dbReference type="RuleBase" id="RU363032"/>
    </source>
</evidence>
<comment type="caution">
    <text evidence="10">The sequence shown here is derived from an EMBL/GenBank/DDBJ whole genome shotgun (WGS) entry which is preliminary data.</text>
</comment>
<keyword evidence="5 7" id="KW-1133">Transmembrane helix</keyword>
<organism evidence="10 11">
    <name type="scientific">Jiangella asiatica</name>
    <dbReference type="NCBI Taxonomy" id="2530372"/>
    <lineage>
        <taxon>Bacteria</taxon>
        <taxon>Bacillati</taxon>
        <taxon>Actinomycetota</taxon>
        <taxon>Actinomycetes</taxon>
        <taxon>Jiangellales</taxon>
        <taxon>Jiangellaceae</taxon>
        <taxon>Jiangella</taxon>
    </lineage>
</organism>
<evidence type="ECO:0000256" key="4">
    <source>
        <dbReference type="ARBA" id="ARBA00022692"/>
    </source>
</evidence>
<comment type="subcellular location">
    <subcellularLocation>
        <location evidence="1 7">Cell membrane</location>
        <topology evidence="1 7">Multi-pass membrane protein</topology>
    </subcellularLocation>
</comment>